<dbReference type="PROSITE" id="PS50879">
    <property type="entry name" value="RNASE_H_1"/>
    <property type="match status" value="1"/>
</dbReference>
<protein>
    <recommendedName>
        <fullName evidence="1">RNase H type-1 domain-containing protein</fullName>
    </recommendedName>
</protein>
<dbReference type="SUPFAM" id="SSF53098">
    <property type="entry name" value="Ribonuclease H-like"/>
    <property type="match status" value="1"/>
</dbReference>
<proteinExistence type="predicted"/>
<feature type="domain" description="RNase H type-1" evidence="1">
    <location>
        <begin position="52"/>
        <end position="180"/>
    </location>
</feature>
<dbReference type="Proteomes" id="UP001497382">
    <property type="component" value="Unassembled WGS sequence"/>
</dbReference>
<dbReference type="InterPro" id="IPR002156">
    <property type="entry name" value="RNaseH_domain"/>
</dbReference>
<evidence type="ECO:0000313" key="2">
    <source>
        <dbReference type="EMBL" id="CAL1279161.1"/>
    </source>
</evidence>
<dbReference type="Pfam" id="PF00075">
    <property type="entry name" value="RNase_H"/>
    <property type="match status" value="1"/>
</dbReference>
<dbReference type="EMBL" id="CAXIEN010000119">
    <property type="protein sequence ID" value="CAL1279161.1"/>
    <property type="molecule type" value="Genomic_DNA"/>
</dbReference>
<gene>
    <name evidence="2" type="ORF">LARSCL_LOCUS10185</name>
</gene>
<dbReference type="InterPro" id="IPR012337">
    <property type="entry name" value="RNaseH-like_sf"/>
</dbReference>
<evidence type="ECO:0000313" key="3">
    <source>
        <dbReference type="Proteomes" id="UP001497382"/>
    </source>
</evidence>
<feature type="non-terminal residue" evidence="2">
    <location>
        <position position="217"/>
    </location>
</feature>
<name>A0AAV2A564_9ARAC</name>
<reference evidence="2 3" key="1">
    <citation type="submission" date="2024-04" db="EMBL/GenBank/DDBJ databases">
        <authorList>
            <person name="Rising A."/>
            <person name="Reimegard J."/>
            <person name="Sonavane S."/>
            <person name="Akerstrom W."/>
            <person name="Nylinder S."/>
            <person name="Hedman E."/>
            <person name="Kallberg Y."/>
        </authorList>
    </citation>
    <scope>NUCLEOTIDE SEQUENCE [LARGE SCALE GENOMIC DNA]</scope>
</reference>
<comment type="caution">
    <text evidence="2">The sequence shown here is derived from an EMBL/GenBank/DDBJ whole genome shotgun (WGS) entry which is preliminary data.</text>
</comment>
<organism evidence="2 3">
    <name type="scientific">Larinioides sclopetarius</name>
    <dbReference type="NCBI Taxonomy" id="280406"/>
    <lineage>
        <taxon>Eukaryota</taxon>
        <taxon>Metazoa</taxon>
        <taxon>Ecdysozoa</taxon>
        <taxon>Arthropoda</taxon>
        <taxon>Chelicerata</taxon>
        <taxon>Arachnida</taxon>
        <taxon>Araneae</taxon>
        <taxon>Araneomorphae</taxon>
        <taxon>Entelegynae</taxon>
        <taxon>Araneoidea</taxon>
        <taxon>Araneidae</taxon>
        <taxon>Larinioides</taxon>
    </lineage>
</organism>
<dbReference type="CDD" id="cd09276">
    <property type="entry name" value="Rnase_HI_RT_non_LTR"/>
    <property type="match status" value="1"/>
</dbReference>
<dbReference type="InterPro" id="IPR036397">
    <property type="entry name" value="RNaseH_sf"/>
</dbReference>
<dbReference type="GO" id="GO:0004523">
    <property type="term" value="F:RNA-DNA hybrid ribonuclease activity"/>
    <property type="evidence" value="ECO:0007669"/>
    <property type="project" value="InterPro"/>
</dbReference>
<sequence>MEYLKVCPQRRNYFPPWEENEFNYLNPFVNLVKSDTADVIYQTLFQEHRAHYDDFIPVFTDGSKISTHCSFATVFPENTFSFKLHRSCSIFTAEITAALHALVLISNRPCGRYIIYIDSLSVLQSLQSSNSNSHPLVFEVLDFYRRLSSKDFKILFCWIPAHVRINGNEQADKAAKLASQIFYTSIPACDLKKHAKDHKVVTHVIYICGGGTRHSCT</sequence>
<dbReference type="GO" id="GO:0003676">
    <property type="term" value="F:nucleic acid binding"/>
    <property type="evidence" value="ECO:0007669"/>
    <property type="project" value="InterPro"/>
</dbReference>
<dbReference type="AlphaFoldDB" id="A0AAV2A564"/>
<evidence type="ECO:0000259" key="1">
    <source>
        <dbReference type="PROSITE" id="PS50879"/>
    </source>
</evidence>
<keyword evidence="3" id="KW-1185">Reference proteome</keyword>
<accession>A0AAV2A564</accession>
<dbReference type="Gene3D" id="3.30.420.10">
    <property type="entry name" value="Ribonuclease H-like superfamily/Ribonuclease H"/>
    <property type="match status" value="1"/>
</dbReference>